<organism evidence="2 3">
    <name type="scientific">Lactarius akahatsu</name>
    <dbReference type="NCBI Taxonomy" id="416441"/>
    <lineage>
        <taxon>Eukaryota</taxon>
        <taxon>Fungi</taxon>
        <taxon>Dikarya</taxon>
        <taxon>Basidiomycota</taxon>
        <taxon>Agaricomycotina</taxon>
        <taxon>Agaricomycetes</taxon>
        <taxon>Russulales</taxon>
        <taxon>Russulaceae</taxon>
        <taxon>Lactarius</taxon>
    </lineage>
</organism>
<evidence type="ECO:0000313" key="2">
    <source>
        <dbReference type="EMBL" id="KAH8995918.1"/>
    </source>
</evidence>
<dbReference type="AlphaFoldDB" id="A0AAD4QFQ8"/>
<evidence type="ECO:0000313" key="3">
    <source>
        <dbReference type="Proteomes" id="UP001201163"/>
    </source>
</evidence>
<dbReference type="SMART" id="SM00225">
    <property type="entry name" value="BTB"/>
    <property type="match status" value="2"/>
</dbReference>
<sequence>MSPIPLYVSPASSSGDVVALQNLLDSLGTDAILRSGDSREVRVPKLYIAKFSPVLGALFHDASNSTVHVNPDALLPTVQLSESGVTLIRLISFIFPLSPTLPPTSAIEETMELLSAAQKYEMSSVLAHIRLCLAQQDPPFIRKDNAFRAYSLAQKYGLRQEAVKSAELTLELSLTLRDLEGRLDIMPGAYLHELWTFHEIFRRSARSDVRDFEVSSASSMPKGLKCTSRGLFGIPSWLYCYITSCICAFFPHDFVEYQKAWVRHVKETRCPNCGEISPEVIRTIWTDIDTVFRGSLKKAEADLTILGGDSHSRTRAGSPTTLSLPECVDVSQADIIVRSSDHDMFSLSQPSNNEAVDELPVIQLSEDAEVLRALITALYSIPFEIPASYDKILALLAAAQKYDMGSVQSSIRAEVSHRKLSILNGAQVFRAYAIASSKGLVPEMDMVARLSLDLPMTFEYIGIELRLFEGWALRALVEFRILYIDNLISCFKSFFDTNTGPSKIWIACPGPKCDTFIFPRFVNISLGNWSQFDEVGPGLENSLAAFDPLAPRIYADKPGGGEAGASSLPAWLHDAFKEEIDLGSRTFEKPLVRPSDIRAKYMSALQGHVTTDKCAFCMEVHALEGEKYVVEMEHALTQARNKTTLEVS</sequence>
<dbReference type="EMBL" id="JAKELL010000010">
    <property type="protein sequence ID" value="KAH8995918.1"/>
    <property type="molecule type" value="Genomic_DNA"/>
</dbReference>
<feature type="domain" description="BTB" evidence="1">
    <location>
        <begin position="301"/>
        <end position="419"/>
    </location>
</feature>
<dbReference type="InterPro" id="IPR000210">
    <property type="entry name" value="BTB/POZ_dom"/>
</dbReference>
<dbReference type="Gene3D" id="3.30.710.10">
    <property type="entry name" value="Potassium Channel Kv1.1, Chain A"/>
    <property type="match status" value="1"/>
</dbReference>
<comment type="caution">
    <text evidence="2">The sequence shown here is derived from an EMBL/GenBank/DDBJ whole genome shotgun (WGS) entry which is preliminary data.</text>
</comment>
<evidence type="ECO:0000259" key="1">
    <source>
        <dbReference type="SMART" id="SM00225"/>
    </source>
</evidence>
<proteinExistence type="predicted"/>
<protein>
    <recommendedName>
        <fullName evidence="1">BTB domain-containing protein</fullName>
    </recommendedName>
</protein>
<reference evidence="2" key="1">
    <citation type="submission" date="2022-01" db="EMBL/GenBank/DDBJ databases">
        <title>Comparative genomics reveals a dynamic genome evolution in the ectomycorrhizal milk-cap (Lactarius) mushrooms.</title>
        <authorList>
            <consortium name="DOE Joint Genome Institute"/>
            <person name="Lebreton A."/>
            <person name="Tang N."/>
            <person name="Kuo A."/>
            <person name="LaButti K."/>
            <person name="Drula E."/>
            <person name="Barry K."/>
            <person name="Clum A."/>
            <person name="Lipzen A."/>
            <person name="Mousain D."/>
            <person name="Ng V."/>
            <person name="Wang R."/>
            <person name="Wang X."/>
            <person name="Dai Y."/>
            <person name="Henrissat B."/>
            <person name="Grigoriev I.V."/>
            <person name="Guerin-Laguette A."/>
            <person name="Yu F."/>
            <person name="Martin F.M."/>
        </authorList>
    </citation>
    <scope>NUCLEOTIDE SEQUENCE</scope>
    <source>
        <strain evidence="2">QP</strain>
    </source>
</reference>
<gene>
    <name evidence="2" type="ORF">EDB92DRAFT_2112692</name>
</gene>
<dbReference type="InterPro" id="IPR011333">
    <property type="entry name" value="SKP1/BTB/POZ_sf"/>
</dbReference>
<name>A0AAD4QFQ8_9AGAM</name>
<keyword evidence="3" id="KW-1185">Reference proteome</keyword>
<accession>A0AAD4QFQ8</accession>
<feature type="domain" description="BTB" evidence="1">
    <location>
        <begin position="29"/>
        <end position="137"/>
    </location>
</feature>
<dbReference type="Proteomes" id="UP001201163">
    <property type="component" value="Unassembled WGS sequence"/>
</dbReference>